<comment type="caution">
    <text evidence="1">The sequence shown here is derived from an EMBL/GenBank/DDBJ whole genome shotgun (WGS) entry which is preliminary data.</text>
</comment>
<keyword evidence="2" id="KW-1185">Reference proteome</keyword>
<evidence type="ECO:0000313" key="1">
    <source>
        <dbReference type="EMBL" id="KAJ1124352.1"/>
    </source>
</evidence>
<reference evidence="1" key="1">
    <citation type="journal article" date="2022" name="bioRxiv">
        <title>Sequencing and chromosome-scale assembly of the giantPleurodeles waltlgenome.</title>
        <authorList>
            <person name="Brown T."/>
            <person name="Elewa A."/>
            <person name="Iarovenko S."/>
            <person name="Subramanian E."/>
            <person name="Araus A.J."/>
            <person name="Petzold A."/>
            <person name="Susuki M."/>
            <person name="Suzuki K.-i.T."/>
            <person name="Hayashi T."/>
            <person name="Toyoda A."/>
            <person name="Oliveira C."/>
            <person name="Osipova E."/>
            <person name="Leigh N.D."/>
            <person name="Simon A."/>
            <person name="Yun M.H."/>
        </authorList>
    </citation>
    <scope>NUCLEOTIDE SEQUENCE</scope>
    <source>
        <strain evidence="1">20211129_DDA</strain>
        <tissue evidence="1">Liver</tissue>
    </source>
</reference>
<proteinExistence type="predicted"/>
<protein>
    <submittedName>
        <fullName evidence="1">Uncharacterized protein</fullName>
    </submittedName>
</protein>
<evidence type="ECO:0000313" key="2">
    <source>
        <dbReference type="Proteomes" id="UP001066276"/>
    </source>
</evidence>
<organism evidence="1 2">
    <name type="scientific">Pleurodeles waltl</name>
    <name type="common">Iberian ribbed newt</name>
    <dbReference type="NCBI Taxonomy" id="8319"/>
    <lineage>
        <taxon>Eukaryota</taxon>
        <taxon>Metazoa</taxon>
        <taxon>Chordata</taxon>
        <taxon>Craniata</taxon>
        <taxon>Vertebrata</taxon>
        <taxon>Euteleostomi</taxon>
        <taxon>Amphibia</taxon>
        <taxon>Batrachia</taxon>
        <taxon>Caudata</taxon>
        <taxon>Salamandroidea</taxon>
        <taxon>Salamandridae</taxon>
        <taxon>Pleurodelinae</taxon>
        <taxon>Pleurodeles</taxon>
    </lineage>
</organism>
<dbReference type="EMBL" id="JANPWB010000011">
    <property type="protein sequence ID" value="KAJ1124352.1"/>
    <property type="molecule type" value="Genomic_DNA"/>
</dbReference>
<sequence>MSVEIKLAGFLRVGGVVKCGKEASKQVCVRHSKPVLYPSVRVSAANRSGAGADGAWPQARAHVHLAPSICVSATHALHVQHHGQGAGALLAATNGLLGALVCSICVSPQQRQLLFVLDELCPEPFPREEMPTLYVQLLGKLAQCLQLHRRPLQNPYL</sequence>
<dbReference type="AlphaFoldDB" id="A0AAV7PAS9"/>
<name>A0AAV7PAS9_PLEWA</name>
<gene>
    <name evidence="1" type="ORF">NDU88_002813</name>
</gene>
<accession>A0AAV7PAS9</accession>
<dbReference type="Proteomes" id="UP001066276">
    <property type="component" value="Chromosome 7"/>
</dbReference>